<accession>A0A5C5YIK2</accession>
<dbReference type="Proteomes" id="UP000315010">
    <property type="component" value="Unassembled WGS sequence"/>
</dbReference>
<comment type="caution">
    <text evidence="1">The sequence shown here is derived from an EMBL/GenBank/DDBJ whole genome shotgun (WGS) entry which is preliminary data.</text>
</comment>
<sequence>MEAPVQRPLVIITTLDRLDKRRFHSWEAALALAYRTIKNKLDTINSRANRFMGVVLGGWGLIRCSTETIIVITANSFLC</sequence>
<protein>
    <submittedName>
        <fullName evidence="1">Uncharacterized protein</fullName>
    </submittedName>
</protein>
<dbReference type="EMBL" id="SJPJ01000016">
    <property type="protein sequence ID" value="TWT74704.1"/>
    <property type="molecule type" value="Genomic_DNA"/>
</dbReference>
<evidence type="ECO:0000313" key="1">
    <source>
        <dbReference type="EMBL" id="TWT74704.1"/>
    </source>
</evidence>
<evidence type="ECO:0000313" key="3">
    <source>
        <dbReference type="Proteomes" id="UP000315010"/>
    </source>
</evidence>
<proteinExistence type="predicted"/>
<gene>
    <name evidence="2" type="ORF">CA13_63400</name>
    <name evidence="1" type="ORF">CA13_74050</name>
</gene>
<reference evidence="1 3" key="1">
    <citation type="submission" date="2019-02" db="EMBL/GenBank/DDBJ databases">
        <title>Deep-cultivation of Planctomycetes and their phenomic and genomic characterization uncovers novel biology.</title>
        <authorList>
            <person name="Wiegand S."/>
            <person name="Jogler M."/>
            <person name="Boedeker C."/>
            <person name="Pinto D."/>
            <person name="Vollmers J."/>
            <person name="Rivas-Marin E."/>
            <person name="Kohn T."/>
            <person name="Peeters S.H."/>
            <person name="Heuer A."/>
            <person name="Rast P."/>
            <person name="Oberbeckmann S."/>
            <person name="Bunk B."/>
            <person name="Jeske O."/>
            <person name="Meyerdierks A."/>
            <person name="Storesund J.E."/>
            <person name="Kallscheuer N."/>
            <person name="Luecker S."/>
            <person name="Lage O.M."/>
            <person name="Pohl T."/>
            <person name="Merkel B.J."/>
            <person name="Hornburger P."/>
            <person name="Mueller R.-W."/>
            <person name="Bruemmer F."/>
            <person name="Labrenz M."/>
            <person name="Spormann A.M."/>
            <person name="Op Den Camp H."/>
            <person name="Overmann J."/>
            <person name="Amann R."/>
            <person name="Jetten M.S.M."/>
            <person name="Mascher T."/>
            <person name="Medema M.H."/>
            <person name="Devos D.P."/>
            <person name="Kaster A.-K."/>
            <person name="Ovreas L."/>
            <person name="Rohde M."/>
            <person name="Galperin M.Y."/>
            <person name="Jogler C."/>
        </authorList>
    </citation>
    <scope>NUCLEOTIDE SEQUENCE [LARGE SCALE GENOMIC DNA]</scope>
    <source>
        <strain evidence="1 3">CA13</strain>
    </source>
</reference>
<dbReference type="AlphaFoldDB" id="A0A5C5YIK2"/>
<keyword evidence="3" id="KW-1185">Reference proteome</keyword>
<name>A0A5C5YIK2_9BACT</name>
<dbReference type="EMBL" id="SJPJ01000001">
    <property type="protein sequence ID" value="TWT84859.1"/>
    <property type="molecule type" value="Genomic_DNA"/>
</dbReference>
<organism evidence="1 3">
    <name type="scientific">Novipirellula herctigrandis</name>
    <dbReference type="NCBI Taxonomy" id="2527986"/>
    <lineage>
        <taxon>Bacteria</taxon>
        <taxon>Pseudomonadati</taxon>
        <taxon>Planctomycetota</taxon>
        <taxon>Planctomycetia</taxon>
        <taxon>Pirellulales</taxon>
        <taxon>Pirellulaceae</taxon>
        <taxon>Novipirellula</taxon>
    </lineage>
</organism>
<evidence type="ECO:0000313" key="2">
    <source>
        <dbReference type="EMBL" id="TWT84859.1"/>
    </source>
</evidence>